<name>A0ABQ5WU74_9PROT</name>
<sequence>MQGQAKAAQLVRAPDRAVAEGRVANDQIVAFRELGRREVF</sequence>
<comment type="caution">
    <text evidence="1">The sequence shown here is derived from an EMBL/GenBank/DDBJ whole genome shotgun (WGS) entry which is preliminary data.</text>
</comment>
<evidence type="ECO:0000313" key="1">
    <source>
        <dbReference type="EMBL" id="GLQ66949.1"/>
    </source>
</evidence>
<dbReference type="EMBL" id="BSNV01000044">
    <property type="protein sequence ID" value="GLQ66949.1"/>
    <property type="molecule type" value="Genomic_DNA"/>
</dbReference>
<dbReference type="Proteomes" id="UP001156629">
    <property type="component" value="Unassembled WGS sequence"/>
</dbReference>
<evidence type="ECO:0000313" key="2">
    <source>
        <dbReference type="Proteomes" id="UP001156629"/>
    </source>
</evidence>
<accession>A0ABQ5WU74</accession>
<organism evidence="1 2">
    <name type="scientific">Gluconobacter kondonii</name>
    <dbReference type="NCBI Taxonomy" id="941463"/>
    <lineage>
        <taxon>Bacteria</taxon>
        <taxon>Pseudomonadati</taxon>
        <taxon>Pseudomonadota</taxon>
        <taxon>Alphaproteobacteria</taxon>
        <taxon>Acetobacterales</taxon>
        <taxon>Acetobacteraceae</taxon>
        <taxon>Gluconobacter</taxon>
    </lineage>
</organism>
<reference evidence="2" key="1">
    <citation type="journal article" date="2019" name="Int. J. Syst. Evol. Microbiol.">
        <title>The Global Catalogue of Microorganisms (GCM) 10K type strain sequencing project: providing services to taxonomists for standard genome sequencing and annotation.</title>
        <authorList>
            <consortium name="The Broad Institute Genomics Platform"/>
            <consortium name="The Broad Institute Genome Sequencing Center for Infectious Disease"/>
            <person name="Wu L."/>
            <person name="Ma J."/>
        </authorList>
    </citation>
    <scope>NUCLEOTIDE SEQUENCE [LARGE SCALE GENOMIC DNA]</scope>
    <source>
        <strain evidence="2">NBRC 3266</strain>
    </source>
</reference>
<protein>
    <submittedName>
        <fullName evidence="1">Uncharacterized protein</fullName>
    </submittedName>
</protein>
<gene>
    <name evidence="1" type="ORF">GCM10007870_25340</name>
</gene>
<keyword evidence="2" id="KW-1185">Reference proteome</keyword>
<proteinExistence type="predicted"/>